<proteinExistence type="predicted"/>
<name>A0ACC7N9B8_9BURK</name>
<comment type="caution">
    <text evidence="1">The sequence shown here is derived from an EMBL/GenBank/DDBJ whole genome shotgun (WGS) entry which is preliminary data.</text>
</comment>
<keyword evidence="1" id="KW-0808">Transferase</keyword>
<evidence type="ECO:0000313" key="2">
    <source>
        <dbReference type="Proteomes" id="UP001629235"/>
    </source>
</evidence>
<accession>A0ACC7N9B8</accession>
<reference evidence="1 2" key="1">
    <citation type="journal article" date="2024" name="Chem. Sci.">
        <title>Discovery of megapolipeptins by genome mining of a Burkholderiales bacteria collection.</title>
        <authorList>
            <person name="Paulo B.S."/>
            <person name="Recchia M.J.J."/>
            <person name="Lee S."/>
            <person name="Fergusson C.H."/>
            <person name="Romanowski S.B."/>
            <person name="Hernandez A."/>
            <person name="Krull N."/>
            <person name="Liu D.Y."/>
            <person name="Cavanagh H."/>
            <person name="Bos A."/>
            <person name="Gray C.A."/>
            <person name="Murphy B.T."/>
            <person name="Linington R.G."/>
            <person name="Eustaquio A.S."/>
        </authorList>
    </citation>
    <scope>NUCLEOTIDE SEQUENCE [LARGE SCALE GENOMIC DNA]</scope>
    <source>
        <strain evidence="1 2">RL18-126-BIB-B</strain>
    </source>
</reference>
<keyword evidence="1" id="KW-0489">Methyltransferase</keyword>
<protein>
    <submittedName>
        <fullName evidence="1">DNA cytosine methyltransferase</fullName>
    </submittedName>
</protein>
<dbReference type="Proteomes" id="UP001629235">
    <property type="component" value="Unassembled WGS sequence"/>
</dbReference>
<sequence>MKKPKAIDLFCGAGGLTLGLRQAGFDVVAAVELDSVAWMTYRANHSRVHAINDDITNISPRGLMAQLGLKKGELDLLAGCPPCQGFSTLRTRNKQSAVSDKRNDLIFEFLRFVEQMLPKAVMMENVPALAKNDRIKVVLARLQTLGYLVDESTVTVQDASAFGVPQRRRRMIMLTSRLGKLEPAKRVAMKKTVREVIASLPRPGKSSDPLHSSQIQHSEKVTTLIKHVPKDGGSRADLPQALWLDCHKRYPDGFRDVYGRMKWDDVAPTITGGCVNPSKGRFLHPEQDRAISLREAALLQTFPENYFFPIEMGRDRVALMIGNALPPEFIRRHASTIRKHLDRETKHD</sequence>
<keyword evidence="2" id="KW-1185">Reference proteome</keyword>
<gene>
    <name evidence="1" type="ORF">PQR01_11170</name>
</gene>
<evidence type="ECO:0000313" key="1">
    <source>
        <dbReference type="EMBL" id="MFM0104017.1"/>
    </source>
</evidence>
<dbReference type="EMBL" id="JAQQDW010000017">
    <property type="protein sequence ID" value="MFM0104017.1"/>
    <property type="molecule type" value="Genomic_DNA"/>
</dbReference>
<organism evidence="1 2">
    <name type="scientific">Paraburkholderia rhynchosiae</name>
    <dbReference type="NCBI Taxonomy" id="487049"/>
    <lineage>
        <taxon>Bacteria</taxon>
        <taxon>Pseudomonadati</taxon>
        <taxon>Pseudomonadota</taxon>
        <taxon>Betaproteobacteria</taxon>
        <taxon>Burkholderiales</taxon>
        <taxon>Burkholderiaceae</taxon>
        <taxon>Paraburkholderia</taxon>
    </lineage>
</organism>